<dbReference type="PROSITE" id="PS51257">
    <property type="entry name" value="PROKAR_LIPOPROTEIN"/>
    <property type="match status" value="1"/>
</dbReference>
<evidence type="ECO:0000256" key="1">
    <source>
        <dbReference type="ARBA" id="ARBA00010716"/>
    </source>
</evidence>
<gene>
    <name evidence="4" type="ORF">V3330_15975</name>
</gene>
<evidence type="ECO:0000259" key="3">
    <source>
        <dbReference type="Pfam" id="PF07969"/>
    </source>
</evidence>
<dbReference type="InterPro" id="IPR032466">
    <property type="entry name" value="Metal_Hydrolase"/>
</dbReference>
<dbReference type="SUPFAM" id="SSF51338">
    <property type="entry name" value="Composite domain of metallo-dependent hydrolases"/>
    <property type="match status" value="1"/>
</dbReference>
<dbReference type="AlphaFoldDB" id="A0AAW9R8I6"/>
<feature type="domain" description="Amidohydrolase 3" evidence="3">
    <location>
        <begin position="94"/>
        <end position="271"/>
    </location>
</feature>
<dbReference type="InterPro" id="IPR023100">
    <property type="entry name" value="D-aminoacylase_insert_dom_sf"/>
</dbReference>
<dbReference type="GO" id="GO:0006046">
    <property type="term" value="P:N-acetylglucosamine catabolic process"/>
    <property type="evidence" value="ECO:0007669"/>
    <property type="project" value="TreeGrafter"/>
</dbReference>
<keyword evidence="5" id="KW-1185">Reference proteome</keyword>
<name>A0AAW9R8I6_9GAMM</name>
<keyword evidence="2 4" id="KW-0378">Hydrolase</keyword>
<reference evidence="4 5" key="1">
    <citation type="submission" date="2024-02" db="EMBL/GenBank/DDBJ databases">
        <title>A novel Wenzhouxiangellaceae bacterium, isolated from coastal sediments.</title>
        <authorList>
            <person name="Du Z.-J."/>
            <person name="Ye Y.-Q."/>
            <person name="Zhang X.-Y."/>
        </authorList>
    </citation>
    <scope>NUCLEOTIDE SEQUENCE [LARGE SCALE GENOMIC DNA]</scope>
    <source>
        <strain evidence="4 5">CH-27</strain>
    </source>
</reference>
<dbReference type="Pfam" id="PF07969">
    <property type="entry name" value="Amidohydro_3"/>
    <property type="match status" value="2"/>
</dbReference>
<evidence type="ECO:0000256" key="2">
    <source>
        <dbReference type="ARBA" id="ARBA00022801"/>
    </source>
</evidence>
<dbReference type="CDD" id="cd01297">
    <property type="entry name" value="D-aminoacylase"/>
    <property type="match status" value="1"/>
</dbReference>
<dbReference type="Gene3D" id="3.30.1490.130">
    <property type="entry name" value="D-aminoacylase. Domain 3"/>
    <property type="match status" value="1"/>
</dbReference>
<organism evidence="4 5">
    <name type="scientific">Elongatibacter sediminis</name>
    <dbReference type="NCBI Taxonomy" id="3119006"/>
    <lineage>
        <taxon>Bacteria</taxon>
        <taxon>Pseudomonadati</taxon>
        <taxon>Pseudomonadota</taxon>
        <taxon>Gammaproteobacteria</taxon>
        <taxon>Chromatiales</taxon>
        <taxon>Wenzhouxiangellaceae</taxon>
        <taxon>Elongatibacter</taxon>
    </lineage>
</organism>
<proteinExistence type="inferred from homology"/>
<evidence type="ECO:0000313" key="5">
    <source>
        <dbReference type="Proteomes" id="UP001359886"/>
    </source>
</evidence>
<dbReference type="InterPro" id="IPR013108">
    <property type="entry name" value="Amidohydro_3"/>
</dbReference>
<dbReference type="Proteomes" id="UP001359886">
    <property type="component" value="Unassembled WGS sequence"/>
</dbReference>
<dbReference type="Gene3D" id="3.20.20.140">
    <property type="entry name" value="Metal-dependent hydrolases"/>
    <property type="match status" value="1"/>
</dbReference>
<feature type="domain" description="Amidohydrolase 3" evidence="3">
    <location>
        <begin position="357"/>
        <end position="513"/>
    </location>
</feature>
<evidence type="ECO:0000313" key="4">
    <source>
        <dbReference type="EMBL" id="MEJ8569129.1"/>
    </source>
</evidence>
<dbReference type="EC" id="3.5.1.-" evidence="4"/>
<dbReference type="EMBL" id="JAZHOG010000011">
    <property type="protein sequence ID" value="MEJ8569129.1"/>
    <property type="molecule type" value="Genomic_DNA"/>
</dbReference>
<dbReference type="InterPro" id="IPR011059">
    <property type="entry name" value="Metal-dep_hydrolase_composite"/>
</dbReference>
<dbReference type="Gene3D" id="2.30.40.10">
    <property type="entry name" value="Urease, subunit C, domain 1"/>
    <property type="match status" value="1"/>
</dbReference>
<comment type="caution">
    <text evidence="4">The sequence shown here is derived from an EMBL/GenBank/DDBJ whole genome shotgun (WGS) entry which is preliminary data.</text>
</comment>
<dbReference type="PANTHER" id="PTHR11113:SF14">
    <property type="entry name" value="N-ACETYLGLUCOSAMINE-6-PHOSPHATE DEACETYLASE"/>
    <property type="match status" value="1"/>
</dbReference>
<dbReference type="RefSeq" id="WP_354696451.1">
    <property type="nucleotide sequence ID" value="NZ_JAZHOG010000011.1"/>
</dbReference>
<comment type="similarity">
    <text evidence="1">Belongs to the metallo-dependent hydrolases superfamily. NagA family.</text>
</comment>
<sequence>MTPTRNRSRAGQTLNRVWLLALTVSLVLSLAACGREDTGATPPETAPPRPDSWLITNVTVIDGTGYPRFAGSVRINGSRIIDVGVLEPLPHETAVDGGGQVLAPGFIDTHSHADSDIFELPDAEPAVSQGITTAIVGQDGSSPWPLSDFTTRLEQDPVALNLASYAGHNTLRAEVMGDDYRRAATDAELERMETLLLAELEAGALGLATGLEYDPGIYSQPDEVLQLARLAAGYGGRYISHMRSEDRWLNEAIEEILHIGRETGMPVQISHFKLAMKSLWGTADDILTRLDAARAEGIEVTADIYPYEYWQSNMMVLLPERDITDRDAVTFALGELAPPEGLWMTQFDPDPSYVGKTLSEIANLRGTDPVTAFMDLIAESAAMEAETGEPADAIIGTSMSEADIVTLLEWEHTNVCTDGGLVDLHPRARGSYPRVLGRYVRDQKAMSLETAVHKMSGLAADHMGITDRGRIEAGQAADLVLFDPQTVSDHATPDRPEALSSGITTVWVNGKVVWKDGAVTGERPGIFLRRR</sequence>
<accession>A0AAW9R8I6</accession>
<dbReference type="PANTHER" id="PTHR11113">
    <property type="entry name" value="N-ACETYLGLUCOSAMINE-6-PHOSPHATE DEACETYLASE"/>
    <property type="match status" value="1"/>
</dbReference>
<dbReference type="SUPFAM" id="SSF51556">
    <property type="entry name" value="Metallo-dependent hydrolases"/>
    <property type="match status" value="1"/>
</dbReference>
<dbReference type="GO" id="GO:0008448">
    <property type="term" value="F:N-acetylglucosamine-6-phosphate deacetylase activity"/>
    <property type="evidence" value="ECO:0007669"/>
    <property type="project" value="TreeGrafter"/>
</dbReference>
<protein>
    <submittedName>
        <fullName evidence="4">D-aminoacylase</fullName>
        <ecNumber evidence="4">3.5.1.-</ecNumber>
    </submittedName>
</protein>